<evidence type="ECO:0000313" key="1">
    <source>
        <dbReference type="EMBL" id="TQJ07305.1"/>
    </source>
</evidence>
<comment type="caution">
    <text evidence="1">The sequence shown here is derived from an EMBL/GenBank/DDBJ whole genome shotgun (WGS) entry which is preliminary data.</text>
</comment>
<gene>
    <name evidence="1" type="ORF">FB458_0364</name>
</gene>
<dbReference type="AlphaFoldDB" id="A0A542DW73"/>
<reference evidence="1 2" key="1">
    <citation type="submission" date="2019-06" db="EMBL/GenBank/DDBJ databases">
        <title>Sequencing the genomes of 1000 actinobacteria strains.</title>
        <authorList>
            <person name="Klenk H.-P."/>
        </authorList>
    </citation>
    <scope>NUCLEOTIDE SEQUENCE [LARGE SCALE GENOMIC DNA]</scope>
    <source>
        <strain evidence="1 2">DSM 18607</strain>
    </source>
</reference>
<organism evidence="1 2">
    <name type="scientific">Lapillicoccus jejuensis</name>
    <dbReference type="NCBI Taxonomy" id="402171"/>
    <lineage>
        <taxon>Bacteria</taxon>
        <taxon>Bacillati</taxon>
        <taxon>Actinomycetota</taxon>
        <taxon>Actinomycetes</taxon>
        <taxon>Micrococcales</taxon>
        <taxon>Intrasporangiaceae</taxon>
        <taxon>Lapillicoccus</taxon>
    </lineage>
</organism>
<sequence>MEQARQDPFSNLLLRGALHQEPVTLDVIAAPDSPVTAGRPSEILLGTCRCATRGQGLRVTVSDGAAVRDAGGGKVAIVGRFTVTRTAQDAVTLRPAA</sequence>
<keyword evidence="2" id="KW-1185">Reference proteome</keyword>
<evidence type="ECO:0000313" key="2">
    <source>
        <dbReference type="Proteomes" id="UP000317893"/>
    </source>
</evidence>
<dbReference type="Proteomes" id="UP000317893">
    <property type="component" value="Unassembled WGS sequence"/>
</dbReference>
<accession>A0A542DW73</accession>
<dbReference type="EMBL" id="VFMN01000001">
    <property type="protein sequence ID" value="TQJ07305.1"/>
    <property type="molecule type" value="Genomic_DNA"/>
</dbReference>
<name>A0A542DW73_9MICO</name>
<protein>
    <submittedName>
        <fullName evidence="1">Uncharacterized protein</fullName>
    </submittedName>
</protein>
<proteinExistence type="predicted"/>